<comment type="caution">
    <text evidence="1">The sequence shown here is derived from an EMBL/GenBank/DDBJ whole genome shotgun (WGS) entry which is preliminary data.</text>
</comment>
<evidence type="ECO:0000313" key="1">
    <source>
        <dbReference type="EMBL" id="KAF2476004.1"/>
    </source>
</evidence>
<protein>
    <submittedName>
        <fullName evidence="1">Uncharacterized protein</fullName>
    </submittedName>
</protein>
<keyword evidence="2" id="KW-1185">Reference proteome</keyword>
<accession>A0ACB6R9S8</accession>
<gene>
    <name evidence="1" type="ORF">BDR25DRAFT_212412</name>
</gene>
<evidence type="ECO:0000313" key="2">
    <source>
        <dbReference type="Proteomes" id="UP000799755"/>
    </source>
</evidence>
<sequence>MVFPSLGCNTCKRRHLKCDSARPLCGRCRKGGLLCTWAATEEEGLPFRSENAFAQGRPRRPRKVHSCLQDSTAVTARSHPTILPALSFPLELHSVNYWVKNWAFGTNDLPGIGHEYTSYVISHKDRARQDSSLHLAFLAFALAVFGRARKVRKALEDANRFYSQTIAKVKTEIKDVATEDIDQLLITIMLMGTYENIMWGLNPHNPQNPSCSSDEVGSRFWQNVCHHKGAAGLLRLRQLRRLPKNLPLDRVVRRQIIRIIILRGKTIPGWLQDPSYEEKGPMRELDALILRAAGLRARSLHLFKNNSGPKSRDSGGTDCCSPPSHRGISREVAAEAQDLDAAFVTWSKTAPEEWRYSTIDSRTTTTDELYDCPVHAYASHGHAAVWNRYRAVRLIVNSIRIRSLATLIQCPMQASYVNSQQEIETSQKNIESLARDLCGGVLFFFHSCNPLIIGGAMPQKMAALLAWPLTVAVSTEGVPGPQRRWLLERLNIVAEILGDVMLASVISKGEFRF</sequence>
<proteinExistence type="predicted"/>
<dbReference type="EMBL" id="MU003495">
    <property type="protein sequence ID" value="KAF2476004.1"/>
    <property type="molecule type" value="Genomic_DNA"/>
</dbReference>
<reference evidence="1" key="1">
    <citation type="journal article" date="2020" name="Stud. Mycol.">
        <title>101 Dothideomycetes genomes: a test case for predicting lifestyles and emergence of pathogens.</title>
        <authorList>
            <person name="Haridas S."/>
            <person name="Albert R."/>
            <person name="Binder M."/>
            <person name="Bloem J."/>
            <person name="Labutti K."/>
            <person name="Salamov A."/>
            <person name="Andreopoulos B."/>
            <person name="Baker S."/>
            <person name="Barry K."/>
            <person name="Bills G."/>
            <person name="Bluhm B."/>
            <person name="Cannon C."/>
            <person name="Castanera R."/>
            <person name="Culley D."/>
            <person name="Daum C."/>
            <person name="Ezra D."/>
            <person name="Gonzalez J."/>
            <person name="Henrissat B."/>
            <person name="Kuo A."/>
            <person name="Liang C."/>
            <person name="Lipzen A."/>
            <person name="Lutzoni F."/>
            <person name="Magnuson J."/>
            <person name="Mondo S."/>
            <person name="Nolan M."/>
            <person name="Ohm R."/>
            <person name="Pangilinan J."/>
            <person name="Park H.-J."/>
            <person name="Ramirez L."/>
            <person name="Alfaro M."/>
            <person name="Sun H."/>
            <person name="Tritt A."/>
            <person name="Yoshinaga Y."/>
            <person name="Zwiers L.-H."/>
            <person name="Turgeon B."/>
            <person name="Goodwin S."/>
            <person name="Spatafora J."/>
            <person name="Crous P."/>
            <person name="Grigoriev I."/>
        </authorList>
    </citation>
    <scope>NUCLEOTIDE SEQUENCE</scope>
    <source>
        <strain evidence="1">ATCC 200398</strain>
    </source>
</reference>
<dbReference type="Proteomes" id="UP000799755">
    <property type="component" value="Unassembled WGS sequence"/>
</dbReference>
<organism evidence="1 2">
    <name type="scientific">Lindgomyces ingoldianus</name>
    <dbReference type="NCBI Taxonomy" id="673940"/>
    <lineage>
        <taxon>Eukaryota</taxon>
        <taxon>Fungi</taxon>
        <taxon>Dikarya</taxon>
        <taxon>Ascomycota</taxon>
        <taxon>Pezizomycotina</taxon>
        <taxon>Dothideomycetes</taxon>
        <taxon>Pleosporomycetidae</taxon>
        <taxon>Pleosporales</taxon>
        <taxon>Lindgomycetaceae</taxon>
        <taxon>Lindgomyces</taxon>
    </lineage>
</organism>
<name>A0ACB6R9S8_9PLEO</name>